<dbReference type="EMBL" id="MECQ01000001">
    <property type="protein sequence ID" value="ODV54672.1"/>
    <property type="molecule type" value="Genomic_DNA"/>
</dbReference>
<dbReference type="Proteomes" id="UP000094784">
    <property type="component" value="Unassembled WGS sequence"/>
</dbReference>
<sequence>MAYSEFLKEYRSGLMENVHYGQMSAVNLAKEEFVSVGQDYEPVYFRSAAKPFQAIPIFMTDFIEKYEITSTESALFLASQRGEIYHQEALTSLLEKIPVGENDLICAASYPLNEEPKTLYIQQGFQKRKLLHNCAGKHLGFLTACLANGYNFQQYCHPDHPLQQMIKKYIAYLSEYDEGKIRTGIDGCGAPVFAIPLKNMAIAYLKLARPELIDDDQVREAVKKLTTVMNQENQIIAAQNFICTALLKDPNIVAKGGAQGVYCFALRNEGVSFALKIMNGSESPWPNVIASVLEQIQYSNVETIERIKALSPSFVRNDAGHEVGEIVSTIKIV</sequence>
<accession>A0A1E4R2H0</accession>
<dbReference type="PANTHER" id="PTHR42110">
    <property type="entry name" value="L-ASPARAGINASE, PUTATIVE (AFU_ORTHOLOGUE AFUA_3G11890)-RELATED"/>
    <property type="match status" value="1"/>
</dbReference>
<evidence type="ECO:0000313" key="2">
    <source>
        <dbReference type="Proteomes" id="UP000094784"/>
    </source>
</evidence>
<reference evidence="1 2" key="1">
    <citation type="submission" date="2016-09" db="EMBL/GenBank/DDBJ databases">
        <title>Draft genome sequence of the soil isolate, Lysinibacillus fusiformis M5, a potential hypoxanthine producer.</title>
        <authorList>
            <person name="Gallegos-Monterrosa R."/>
            <person name="Maroti G."/>
            <person name="Balint B."/>
            <person name="Kovacs A.T."/>
        </authorList>
    </citation>
    <scope>NUCLEOTIDE SEQUENCE [LARGE SCALE GENOMIC DNA]</scope>
    <source>
        <strain evidence="1 2">M5</strain>
    </source>
</reference>
<evidence type="ECO:0000313" key="1">
    <source>
        <dbReference type="EMBL" id="ODV54672.1"/>
    </source>
</evidence>
<proteinExistence type="predicted"/>
<dbReference type="OrthoDB" id="9770793at2"/>
<protein>
    <submittedName>
        <fullName evidence="1">Asparaginase</fullName>
    </submittedName>
</protein>
<dbReference type="InterPro" id="IPR010349">
    <property type="entry name" value="Asparaginase_II"/>
</dbReference>
<comment type="caution">
    <text evidence="1">The sequence shown here is derived from an EMBL/GenBank/DDBJ whole genome shotgun (WGS) entry which is preliminary data.</text>
</comment>
<dbReference type="PANTHER" id="PTHR42110:SF1">
    <property type="entry name" value="L-ASPARAGINASE, PUTATIVE (AFU_ORTHOLOGUE AFUA_3G11890)-RELATED"/>
    <property type="match status" value="1"/>
</dbReference>
<organism evidence="1 2">
    <name type="scientific">Lysinibacillus fusiformis</name>
    <dbReference type="NCBI Taxonomy" id="28031"/>
    <lineage>
        <taxon>Bacteria</taxon>
        <taxon>Bacillati</taxon>
        <taxon>Bacillota</taxon>
        <taxon>Bacilli</taxon>
        <taxon>Bacillales</taxon>
        <taxon>Bacillaceae</taxon>
        <taxon>Lysinibacillus</taxon>
    </lineage>
</organism>
<gene>
    <name evidence="1" type="ORF">BG258_01620</name>
</gene>
<name>A0A1E4R2H0_9BACI</name>
<dbReference type="AlphaFoldDB" id="A0A1E4R2H0"/>
<dbReference type="RefSeq" id="WP_069479935.1">
    <property type="nucleotide sequence ID" value="NZ_CP130331.1"/>
</dbReference>
<dbReference type="Pfam" id="PF06089">
    <property type="entry name" value="Asparaginase_II"/>
    <property type="match status" value="1"/>
</dbReference>